<feature type="compositionally biased region" description="Basic and acidic residues" evidence="1">
    <location>
        <begin position="79"/>
        <end position="90"/>
    </location>
</feature>
<feature type="region of interest" description="Disordered" evidence="1">
    <location>
        <begin position="79"/>
        <end position="99"/>
    </location>
</feature>
<keyword evidence="3" id="KW-1185">Reference proteome</keyword>
<evidence type="ECO:0000313" key="2">
    <source>
        <dbReference type="EMBL" id="KAK0598072.1"/>
    </source>
</evidence>
<gene>
    <name evidence="2" type="ORF">LWI29_031359</name>
</gene>
<evidence type="ECO:0000256" key="1">
    <source>
        <dbReference type="SAM" id="MobiDB-lite"/>
    </source>
</evidence>
<sequence length="407" mass="44990">MRENTRKIGGDSGGDRAVGRSSSQTYGVQVIEEPTAVGYSEILDLLGLNWEDDDVDEMLDDHRKRKEDEGTEVMWTNHRKSDLLTGDRPRSNQCNDKKRRSGVETLVDNCLGKGTKTDGVDRSIKGKGIDKEKVSGKQSLFENRTAATYGVLDVGDKRNDGGFDSFDDSEEGYDRNYDICGGTSAGRLGQFDKLGHRKGGNIVIDLGKGLLVDNHGPNMSKLPLQDLDIGGVSNKAQLELTSDPRLEVAEEDSLSENSISHVSATQPTLTAERATFSAQVGIKKKMSTGNNKMTSKRHGMVTRKGRDGDLRAEGLSQEEEEANGRWNLEKELAKVSGKGVGMGDTNTDSRLLREKKKKKVRWSLSDEVEKVIEVGEAVGFDFDGVKEAAQEEIRRREQEDEARIHRR</sequence>
<feature type="region of interest" description="Disordered" evidence="1">
    <location>
        <begin position="1"/>
        <end position="29"/>
    </location>
</feature>
<name>A0AA39SPF4_ACESA</name>
<comment type="caution">
    <text evidence="2">The sequence shown here is derived from an EMBL/GenBank/DDBJ whole genome shotgun (WGS) entry which is preliminary data.</text>
</comment>
<accession>A0AA39SPF4</accession>
<evidence type="ECO:0000313" key="3">
    <source>
        <dbReference type="Proteomes" id="UP001168877"/>
    </source>
</evidence>
<dbReference type="EMBL" id="JAUESC010000004">
    <property type="protein sequence ID" value="KAK0598072.1"/>
    <property type="molecule type" value="Genomic_DNA"/>
</dbReference>
<feature type="compositionally biased region" description="Basic and acidic residues" evidence="1">
    <location>
        <begin position="1"/>
        <end position="18"/>
    </location>
</feature>
<proteinExistence type="predicted"/>
<dbReference type="Proteomes" id="UP001168877">
    <property type="component" value="Unassembled WGS sequence"/>
</dbReference>
<reference evidence="2" key="2">
    <citation type="submission" date="2023-06" db="EMBL/GenBank/DDBJ databases">
        <authorList>
            <person name="Swenson N.G."/>
            <person name="Wegrzyn J.L."/>
            <person name="Mcevoy S.L."/>
        </authorList>
    </citation>
    <scope>NUCLEOTIDE SEQUENCE</scope>
    <source>
        <strain evidence="2">NS2018</strain>
        <tissue evidence="2">Leaf</tissue>
    </source>
</reference>
<organism evidence="2 3">
    <name type="scientific">Acer saccharum</name>
    <name type="common">Sugar maple</name>
    <dbReference type="NCBI Taxonomy" id="4024"/>
    <lineage>
        <taxon>Eukaryota</taxon>
        <taxon>Viridiplantae</taxon>
        <taxon>Streptophyta</taxon>
        <taxon>Embryophyta</taxon>
        <taxon>Tracheophyta</taxon>
        <taxon>Spermatophyta</taxon>
        <taxon>Magnoliopsida</taxon>
        <taxon>eudicotyledons</taxon>
        <taxon>Gunneridae</taxon>
        <taxon>Pentapetalae</taxon>
        <taxon>rosids</taxon>
        <taxon>malvids</taxon>
        <taxon>Sapindales</taxon>
        <taxon>Sapindaceae</taxon>
        <taxon>Hippocastanoideae</taxon>
        <taxon>Acereae</taxon>
        <taxon>Acer</taxon>
    </lineage>
</organism>
<dbReference type="AlphaFoldDB" id="A0AA39SPF4"/>
<protein>
    <submittedName>
        <fullName evidence="2">Uncharacterized protein</fullName>
    </submittedName>
</protein>
<reference evidence="2" key="1">
    <citation type="journal article" date="2022" name="Plant J.">
        <title>Strategies of tolerance reflected in two North American maple genomes.</title>
        <authorList>
            <person name="McEvoy S.L."/>
            <person name="Sezen U.U."/>
            <person name="Trouern-Trend A."/>
            <person name="McMahon S.M."/>
            <person name="Schaberg P.G."/>
            <person name="Yang J."/>
            <person name="Wegrzyn J.L."/>
            <person name="Swenson N.G."/>
        </authorList>
    </citation>
    <scope>NUCLEOTIDE SEQUENCE</scope>
    <source>
        <strain evidence="2">NS2018</strain>
    </source>
</reference>